<protein>
    <submittedName>
        <fullName evidence="1">Uncharacterized protein</fullName>
    </submittedName>
</protein>
<proteinExistence type="predicted"/>
<dbReference type="Proteomes" id="UP000265566">
    <property type="component" value="Chromosome 4"/>
</dbReference>
<dbReference type="Gramene" id="rna20482">
    <property type="protein sequence ID" value="RHN58560.1"/>
    <property type="gene ID" value="gene20482"/>
</dbReference>
<gene>
    <name evidence="1" type="ORF">MtrunA17_Chr4g0003711</name>
</gene>
<dbReference type="AlphaFoldDB" id="A0A396HYZ3"/>
<name>A0A396HYZ3_MEDTR</name>
<reference evidence="1" key="1">
    <citation type="journal article" date="2018" name="Nat. Plants">
        <title>Whole-genome landscape of Medicago truncatula symbiotic genes.</title>
        <authorList>
            <person name="Pecrix Y."/>
            <person name="Gamas P."/>
            <person name="Carrere S."/>
        </authorList>
    </citation>
    <scope>NUCLEOTIDE SEQUENCE</scope>
    <source>
        <tissue evidence="1">Leaves</tissue>
    </source>
</reference>
<accession>A0A396HYZ3</accession>
<dbReference type="EMBL" id="PSQE01000004">
    <property type="protein sequence ID" value="RHN58560.1"/>
    <property type="molecule type" value="Genomic_DNA"/>
</dbReference>
<comment type="caution">
    <text evidence="1">The sequence shown here is derived from an EMBL/GenBank/DDBJ whole genome shotgun (WGS) entry which is preliminary data.</text>
</comment>
<evidence type="ECO:0000313" key="1">
    <source>
        <dbReference type="EMBL" id="RHN58560.1"/>
    </source>
</evidence>
<organism evidence="1">
    <name type="scientific">Medicago truncatula</name>
    <name type="common">Barrel medic</name>
    <name type="synonym">Medicago tribuloides</name>
    <dbReference type="NCBI Taxonomy" id="3880"/>
    <lineage>
        <taxon>Eukaryota</taxon>
        <taxon>Viridiplantae</taxon>
        <taxon>Streptophyta</taxon>
        <taxon>Embryophyta</taxon>
        <taxon>Tracheophyta</taxon>
        <taxon>Spermatophyta</taxon>
        <taxon>Magnoliopsida</taxon>
        <taxon>eudicotyledons</taxon>
        <taxon>Gunneridae</taxon>
        <taxon>Pentapetalae</taxon>
        <taxon>rosids</taxon>
        <taxon>fabids</taxon>
        <taxon>Fabales</taxon>
        <taxon>Fabaceae</taxon>
        <taxon>Papilionoideae</taxon>
        <taxon>50 kb inversion clade</taxon>
        <taxon>NPAAA clade</taxon>
        <taxon>Hologalegina</taxon>
        <taxon>IRL clade</taxon>
        <taxon>Trifolieae</taxon>
        <taxon>Medicago</taxon>
    </lineage>
</organism>
<sequence>MIIIMQVCQGFVLATICEPETSLEWYFRSCTQCASLVTVVPRFKLHVIVMDDTGSTTCSRL</sequence>